<evidence type="ECO:0000259" key="2">
    <source>
        <dbReference type="PROSITE" id="PS51184"/>
    </source>
</evidence>
<dbReference type="SUPFAM" id="SSF51197">
    <property type="entry name" value="Clavaminate synthase-like"/>
    <property type="match status" value="1"/>
</dbReference>
<dbReference type="InterPro" id="IPR003347">
    <property type="entry name" value="JmjC_dom"/>
</dbReference>
<feature type="region of interest" description="Disordered" evidence="1">
    <location>
        <begin position="308"/>
        <end position="336"/>
    </location>
</feature>
<organism evidence="3 4">
    <name type="scientific">Paramarasmius palmivorus</name>
    <dbReference type="NCBI Taxonomy" id="297713"/>
    <lineage>
        <taxon>Eukaryota</taxon>
        <taxon>Fungi</taxon>
        <taxon>Dikarya</taxon>
        <taxon>Basidiomycota</taxon>
        <taxon>Agaricomycotina</taxon>
        <taxon>Agaricomycetes</taxon>
        <taxon>Agaricomycetidae</taxon>
        <taxon>Agaricales</taxon>
        <taxon>Marasmiineae</taxon>
        <taxon>Marasmiaceae</taxon>
        <taxon>Paramarasmius</taxon>
    </lineage>
</organism>
<evidence type="ECO:0000313" key="3">
    <source>
        <dbReference type="EMBL" id="KAK7054755.1"/>
    </source>
</evidence>
<name>A0AAW0DRS0_9AGAR</name>
<sequence length="660" mass="73315">MTESEDSRNATDFFASLKQTLEHETHVLTYTEAAKAPIRFYVAEQKLGDLVLVPPRSCHQVVNHGGITIKVSWSRMTFKGLQMALYHELPLYRRVCRRETYKVKAIIFHTIVKLTADLRSNGHEKHVKHLATFLHLFDDILRDEYSPHHKAMSTLPSPSSNLSCDFCGADIFHGFLHCGKCVNEPSENIVDGFLLCPGCFVEGRTCKCRDLRPVQCQAFENLLDARRKAQDALELFYSENRDFRAVKLKPEGAYTEAERKGTKPDFATQLSNLARAFTTCKPFNPKFCQGGWYDKKILLIETPEDVTIEPDASQDPSTSQLAATSDHDVDDRNYQGHRRKRKTFVLDCVFVGELKAAKRPKGPSTTSQPDTPTSRSKRGKSRNGSRPASSSMTDDKNSSISPKLGESTAINGNEMPQTNSEKGKERDLAVHGDIPDFEKPISENLASVPTASSSISPTPSDSLNDIQRQLYQCLQETAYLRRNMDDQIAVDASGPAQRSPSSGIASDNNVRSLLLIHIQDQLSVVARGLKMLRHSNPQDPSPASVAPGYTATQERNYDDTIRSDLSTFHINGLVPGLQTPTNSSPDPQSKALDNEIFWQIPPRGPSEHVETSISAASCNPRKDVTVDPAGSESTSRPRSQSYVDVVGDNQDDEFDELALF</sequence>
<evidence type="ECO:0000313" key="4">
    <source>
        <dbReference type="Proteomes" id="UP001383192"/>
    </source>
</evidence>
<dbReference type="AlphaFoldDB" id="A0AAW0DRS0"/>
<evidence type="ECO:0000256" key="1">
    <source>
        <dbReference type="SAM" id="MobiDB-lite"/>
    </source>
</evidence>
<dbReference type="EMBL" id="JAYKXP010000008">
    <property type="protein sequence ID" value="KAK7054755.1"/>
    <property type="molecule type" value="Genomic_DNA"/>
</dbReference>
<feature type="domain" description="JmjC" evidence="2">
    <location>
        <begin position="1"/>
        <end position="92"/>
    </location>
</feature>
<feature type="compositionally biased region" description="Polar residues" evidence="1">
    <location>
        <begin position="408"/>
        <end position="420"/>
    </location>
</feature>
<feature type="compositionally biased region" description="Polar residues" evidence="1">
    <location>
        <begin position="631"/>
        <end position="642"/>
    </location>
</feature>
<dbReference type="PROSITE" id="PS51184">
    <property type="entry name" value="JMJC"/>
    <property type="match status" value="1"/>
</dbReference>
<feature type="region of interest" description="Disordered" evidence="1">
    <location>
        <begin position="357"/>
        <end position="427"/>
    </location>
</feature>
<feature type="region of interest" description="Disordered" evidence="1">
    <location>
        <begin position="600"/>
        <end position="648"/>
    </location>
</feature>
<feature type="compositionally biased region" description="Basic and acidic residues" evidence="1">
    <location>
        <begin position="325"/>
        <end position="334"/>
    </location>
</feature>
<accession>A0AAW0DRS0</accession>
<reference evidence="3 4" key="1">
    <citation type="submission" date="2024-01" db="EMBL/GenBank/DDBJ databases">
        <title>A draft genome for a cacao thread blight-causing isolate of Paramarasmius palmivorus.</title>
        <authorList>
            <person name="Baruah I.K."/>
            <person name="Bukari Y."/>
            <person name="Amoako-Attah I."/>
            <person name="Meinhardt L.W."/>
            <person name="Bailey B.A."/>
            <person name="Cohen S.P."/>
        </authorList>
    </citation>
    <scope>NUCLEOTIDE SEQUENCE [LARGE SCALE GENOMIC DNA]</scope>
    <source>
        <strain evidence="3 4">GH-12</strain>
    </source>
</reference>
<dbReference type="Pfam" id="PF02373">
    <property type="entry name" value="JmjC"/>
    <property type="match status" value="1"/>
</dbReference>
<protein>
    <recommendedName>
        <fullName evidence="2">JmjC domain-containing protein</fullName>
    </recommendedName>
</protein>
<proteinExistence type="predicted"/>
<feature type="compositionally biased region" description="Polar residues" evidence="1">
    <location>
        <begin position="314"/>
        <end position="323"/>
    </location>
</feature>
<feature type="compositionally biased region" description="Low complexity" evidence="1">
    <location>
        <begin position="363"/>
        <end position="374"/>
    </location>
</feature>
<keyword evidence="4" id="KW-1185">Reference proteome</keyword>
<dbReference type="Proteomes" id="UP001383192">
    <property type="component" value="Unassembled WGS sequence"/>
</dbReference>
<gene>
    <name evidence="3" type="ORF">VNI00_003218</name>
</gene>
<dbReference type="Gene3D" id="2.60.120.650">
    <property type="entry name" value="Cupin"/>
    <property type="match status" value="1"/>
</dbReference>
<comment type="caution">
    <text evidence="3">The sequence shown here is derived from an EMBL/GenBank/DDBJ whole genome shotgun (WGS) entry which is preliminary data.</text>
</comment>